<dbReference type="GO" id="GO:0008270">
    <property type="term" value="F:zinc ion binding"/>
    <property type="evidence" value="ECO:0007669"/>
    <property type="project" value="UniProtKB-KW"/>
</dbReference>
<keyword evidence="4" id="KW-0862">Zinc</keyword>
<feature type="region of interest" description="Disordered" evidence="6">
    <location>
        <begin position="366"/>
        <end position="388"/>
    </location>
</feature>
<sequence>MSLHHSQRDASGRVISLIHETNEMPSVNTRHYYTSAPSPYSAYSYGGHKRDASNPGTPDLARSDSYDSQSSGHDSPLTPNSSYEPLFTNLKDASAHQTVLPPISSLHKVAGIMEAGAAPAPELGLRKNSYYGSVTGATPSSSSLDDFHYRSSMDSHRSPISPLTESTTSQIQHSVEIESPYSDLPLLNRRQSTSQESRHEKSDASSKKGIKTKNGSQKRYPCKDPSCDKSFTTSGHASRHAKIHEGLKPISCTFEGCPKRFTRQDNMKQHLETHRREKSRASAKAARRPSLASRRQSASSKGSFSRFSSPRDTPPLLSPSLQSVSMLSPTLRISSLSEESWPRPSIASRTPSGLDALAIVAATEQATVEHEEAQRQAEDFHHWRPSQY</sequence>
<evidence type="ECO:0000256" key="4">
    <source>
        <dbReference type="ARBA" id="ARBA00022833"/>
    </source>
</evidence>
<gene>
    <name evidence="8" type="ORF">BD289DRAFT_214415</name>
</gene>
<evidence type="ECO:0000313" key="9">
    <source>
        <dbReference type="Proteomes" id="UP000241462"/>
    </source>
</evidence>
<dbReference type="OrthoDB" id="6365676at2759"/>
<dbReference type="GO" id="GO:0000981">
    <property type="term" value="F:DNA-binding transcription factor activity, RNA polymerase II-specific"/>
    <property type="evidence" value="ECO:0007669"/>
    <property type="project" value="TreeGrafter"/>
</dbReference>
<accession>A0A2T3ABE0</accession>
<dbReference type="STRING" id="2025994.A0A2T3ABE0"/>
<dbReference type="Proteomes" id="UP000241462">
    <property type="component" value="Unassembled WGS sequence"/>
</dbReference>
<dbReference type="InterPro" id="IPR050329">
    <property type="entry name" value="GLI_C2H2-zinc-finger"/>
</dbReference>
<feature type="compositionally biased region" description="Basic and acidic residues" evidence="6">
    <location>
        <begin position="196"/>
        <end position="206"/>
    </location>
</feature>
<dbReference type="SUPFAM" id="SSF57667">
    <property type="entry name" value="beta-beta-alpha zinc fingers"/>
    <property type="match status" value="1"/>
</dbReference>
<dbReference type="AlphaFoldDB" id="A0A2T3ABE0"/>
<dbReference type="PROSITE" id="PS00028">
    <property type="entry name" value="ZINC_FINGER_C2H2_1"/>
    <property type="match status" value="2"/>
</dbReference>
<feature type="domain" description="C2H2-type" evidence="7">
    <location>
        <begin position="220"/>
        <end position="249"/>
    </location>
</feature>
<keyword evidence="2" id="KW-0677">Repeat</keyword>
<dbReference type="PANTHER" id="PTHR19818">
    <property type="entry name" value="ZINC FINGER PROTEIN ZIC AND GLI"/>
    <property type="match status" value="1"/>
</dbReference>
<evidence type="ECO:0000256" key="3">
    <source>
        <dbReference type="ARBA" id="ARBA00022771"/>
    </source>
</evidence>
<dbReference type="GO" id="GO:0045944">
    <property type="term" value="P:positive regulation of transcription by RNA polymerase II"/>
    <property type="evidence" value="ECO:0007669"/>
    <property type="project" value="UniProtKB-ARBA"/>
</dbReference>
<evidence type="ECO:0000256" key="5">
    <source>
        <dbReference type="PROSITE-ProRule" id="PRU00042"/>
    </source>
</evidence>
<dbReference type="EMBL" id="KZ678419">
    <property type="protein sequence ID" value="PSR90432.1"/>
    <property type="molecule type" value="Genomic_DNA"/>
</dbReference>
<dbReference type="InterPro" id="IPR036236">
    <property type="entry name" value="Znf_C2H2_sf"/>
</dbReference>
<name>A0A2T3ABE0_9PEZI</name>
<keyword evidence="1" id="KW-0479">Metal-binding</keyword>
<reference evidence="8 9" key="1">
    <citation type="journal article" date="2018" name="Mycol. Prog.">
        <title>Coniella lustricola, a new species from submerged detritus.</title>
        <authorList>
            <person name="Raudabaugh D.B."/>
            <person name="Iturriaga T."/>
            <person name="Carver A."/>
            <person name="Mondo S."/>
            <person name="Pangilinan J."/>
            <person name="Lipzen A."/>
            <person name="He G."/>
            <person name="Amirebrahimi M."/>
            <person name="Grigoriev I.V."/>
            <person name="Miller A.N."/>
        </authorList>
    </citation>
    <scope>NUCLEOTIDE SEQUENCE [LARGE SCALE GENOMIC DNA]</scope>
    <source>
        <strain evidence="8 9">B22-T-1</strain>
    </source>
</reference>
<dbReference type="Pfam" id="PF00096">
    <property type="entry name" value="zf-C2H2"/>
    <property type="match status" value="2"/>
</dbReference>
<dbReference type="InterPro" id="IPR013087">
    <property type="entry name" value="Znf_C2H2_type"/>
</dbReference>
<keyword evidence="3 5" id="KW-0863">Zinc-finger</keyword>
<keyword evidence="9" id="KW-1185">Reference proteome</keyword>
<evidence type="ECO:0000313" key="8">
    <source>
        <dbReference type="EMBL" id="PSR90432.1"/>
    </source>
</evidence>
<evidence type="ECO:0000256" key="6">
    <source>
        <dbReference type="SAM" id="MobiDB-lite"/>
    </source>
</evidence>
<feature type="compositionally biased region" description="Basic and acidic residues" evidence="6">
    <location>
        <begin position="367"/>
        <end position="382"/>
    </location>
</feature>
<evidence type="ECO:0000256" key="2">
    <source>
        <dbReference type="ARBA" id="ARBA00022737"/>
    </source>
</evidence>
<feature type="region of interest" description="Disordered" evidence="6">
    <location>
        <begin position="269"/>
        <end position="322"/>
    </location>
</feature>
<dbReference type="PROSITE" id="PS50157">
    <property type="entry name" value="ZINC_FINGER_C2H2_2"/>
    <property type="match status" value="2"/>
</dbReference>
<proteinExistence type="predicted"/>
<dbReference type="GO" id="GO:0005634">
    <property type="term" value="C:nucleus"/>
    <property type="evidence" value="ECO:0007669"/>
    <property type="project" value="UniProtKB-ARBA"/>
</dbReference>
<dbReference type="FunCoup" id="A0A2T3ABE0">
    <property type="interactions" value="308"/>
</dbReference>
<organism evidence="8 9">
    <name type="scientific">Coniella lustricola</name>
    <dbReference type="NCBI Taxonomy" id="2025994"/>
    <lineage>
        <taxon>Eukaryota</taxon>
        <taxon>Fungi</taxon>
        <taxon>Dikarya</taxon>
        <taxon>Ascomycota</taxon>
        <taxon>Pezizomycotina</taxon>
        <taxon>Sordariomycetes</taxon>
        <taxon>Sordariomycetidae</taxon>
        <taxon>Diaporthales</taxon>
        <taxon>Schizoparmaceae</taxon>
        <taxon>Coniella</taxon>
    </lineage>
</organism>
<dbReference type="Gene3D" id="3.30.160.60">
    <property type="entry name" value="Classic Zinc Finger"/>
    <property type="match status" value="2"/>
</dbReference>
<feature type="compositionally biased region" description="Basic and acidic residues" evidence="6">
    <location>
        <begin position="145"/>
        <end position="157"/>
    </location>
</feature>
<evidence type="ECO:0000259" key="7">
    <source>
        <dbReference type="PROSITE" id="PS50157"/>
    </source>
</evidence>
<evidence type="ECO:0000256" key="1">
    <source>
        <dbReference type="ARBA" id="ARBA00022723"/>
    </source>
</evidence>
<protein>
    <recommendedName>
        <fullName evidence="7">C2H2-type domain-containing protein</fullName>
    </recommendedName>
</protein>
<feature type="region of interest" description="Disordered" evidence="6">
    <location>
        <begin position="136"/>
        <end position="234"/>
    </location>
</feature>
<dbReference type="PANTHER" id="PTHR19818:SF139">
    <property type="entry name" value="PAIR-RULE PROTEIN ODD-PAIRED"/>
    <property type="match status" value="1"/>
</dbReference>
<dbReference type="InParanoid" id="A0A2T3ABE0"/>
<feature type="domain" description="C2H2-type" evidence="7">
    <location>
        <begin position="250"/>
        <end position="279"/>
    </location>
</feature>
<dbReference type="GO" id="GO:0000978">
    <property type="term" value="F:RNA polymerase II cis-regulatory region sequence-specific DNA binding"/>
    <property type="evidence" value="ECO:0007669"/>
    <property type="project" value="TreeGrafter"/>
</dbReference>
<feature type="compositionally biased region" description="Polar residues" evidence="6">
    <location>
        <begin position="161"/>
        <end position="173"/>
    </location>
</feature>
<feature type="region of interest" description="Disordered" evidence="6">
    <location>
        <begin position="44"/>
        <end position="85"/>
    </location>
</feature>
<feature type="compositionally biased region" description="Polar residues" evidence="6">
    <location>
        <begin position="66"/>
        <end position="83"/>
    </location>
</feature>
<feature type="compositionally biased region" description="Low complexity" evidence="6">
    <location>
        <begin position="282"/>
        <end position="311"/>
    </location>
</feature>
<dbReference type="SMART" id="SM00355">
    <property type="entry name" value="ZnF_C2H2"/>
    <property type="match status" value="2"/>
</dbReference>